<evidence type="ECO:0000256" key="1">
    <source>
        <dbReference type="ARBA" id="ARBA00001974"/>
    </source>
</evidence>
<dbReference type="SUPFAM" id="SSF51905">
    <property type="entry name" value="FAD/NAD(P)-binding domain"/>
    <property type="match status" value="1"/>
</dbReference>
<dbReference type="GO" id="GO:0071949">
    <property type="term" value="F:FAD binding"/>
    <property type="evidence" value="ECO:0007669"/>
    <property type="project" value="InterPro"/>
</dbReference>
<comment type="cofactor">
    <cofactor evidence="1">
        <name>FAD</name>
        <dbReference type="ChEBI" id="CHEBI:57692"/>
    </cofactor>
</comment>
<gene>
    <name evidence="8" type="ORF">EJ06DRAFT_434003</name>
</gene>
<keyword evidence="3" id="KW-0274">FAD</keyword>
<evidence type="ECO:0000259" key="7">
    <source>
        <dbReference type="Pfam" id="PF01494"/>
    </source>
</evidence>
<keyword evidence="2" id="KW-0285">Flavoprotein</keyword>
<dbReference type="InterPro" id="IPR036188">
    <property type="entry name" value="FAD/NAD-bd_sf"/>
</dbReference>
<accession>A0A6G1HWZ4</accession>
<evidence type="ECO:0000256" key="6">
    <source>
        <dbReference type="SAM" id="MobiDB-lite"/>
    </source>
</evidence>
<dbReference type="GO" id="GO:0004497">
    <property type="term" value="F:monooxygenase activity"/>
    <property type="evidence" value="ECO:0007669"/>
    <property type="project" value="UniProtKB-KW"/>
</dbReference>
<name>A0A6G1HWZ4_9PEZI</name>
<dbReference type="PRINTS" id="PR00420">
    <property type="entry name" value="RNGMNOXGNASE"/>
</dbReference>
<sequence length="468" mass="50428">MVFCDMFDAVMGLFGGGKSRAKQREGAAEAAKGQPAGEVRESGESSEGAGAERVDENEGADMDRVIIIGAGATGLAIAQGLKKANVPVTIYEKHPSLTHHPRDWNMGLHWGMPHLQSLLPDSIISLLQTTQVDPHTPTKPLDTLTFLNAETGTPLTAMNIPYFYRLRRRALRTLLATDIPIHFSHQLSHISHSPDRSFSTAHFTNGTSASARLIIGADGPRSTVRSLLLGAEKASLNHLPITATFAQASFPAPIALKLREAHPLYLAGVHPGGYFSFLGAQHIADPEDPSSWLFFFYISRPTLPTTNLHVDAPAPTDPKILASEAQKLAGEAPFAEPWRTAFANLPEDARVWAVGMAEWDPGAEGHTWDSGGRVTLAGDAAHVMTYQRGQGLNHSMADAAGLVGAIVKGWGERAGEGLGKEVGVWEGEMRARAGEEVRLSIANTHMLHDWEKAMESPVFKIGMVKSQT</sequence>
<dbReference type="Gene3D" id="3.50.50.60">
    <property type="entry name" value="FAD/NAD(P)-binding domain"/>
    <property type="match status" value="1"/>
</dbReference>
<evidence type="ECO:0000256" key="3">
    <source>
        <dbReference type="ARBA" id="ARBA00022827"/>
    </source>
</evidence>
<dbReference type="PANTHER" id="PTHR47178:SF3">
    <property type="entry name" value="FAD-BINDING DOMAIN-CONTAINING PROTEIN"/>
    <property type="match status" value="1"/>
</dbReference>
<proteinExistence type="predicted"/>
<feature type="region of interest" description="Disordered" evidence="6">
    <location>
        <begin position="24"/>
        <end position="57"/>
    </location>
</feature>
<keyword evidence="4" id="KW-0560">Oxidoreductase</keyword>
<evidence type="ECO:0000313" key="9">
    <source>
        <dbReference type="Proteomes" id="UP000799640"/>
    </source>
</evidence>
<evidence type="ECO:0000256" key="2">
    <source>
        <dbReference type="ARBA" id="ARBA00022630"/>
    </source>
</evidence>
<dbReference type="EMBL" id="ML996695">
    <property type="protein sequence ID" value="KAF2400540.1"/>
    <property type="molecule type" value="Genomic_DNA"/>
</dbReference>
<keyword evidence="9" id="KW-1185">Reference proteome</keyword>
<feature type="domain" description="FAD-binding" evidence="7">
    <location>
        <begin position="372"/>
        <end position="416"/>
    </location>
</feature>
<organism evidence="8 9">
    <name type="scientific">Trichodelitschia bisporula</name>
    <dbReference type="NCBI Taxonomy" id="703511"/>
    <lineage>
        <taxon>Eukaryota</taxon>
        <taxon>Fungi</taxon>
        <taxon>Dikarya</taxon>
        <taxon>Ascomycota</taxon>
        <taxon>Pezizomycotina</taxon>
        <taxon>Dothideomycetes</taxon>
        <taxon>Dothideomycetes incertae sedis</taxon>
        <taxon>Phaeotrichales</taxon>
        <taxon>Phaeotrichaceae</taxon>
        <taxon>Trichodelitschia</taxon>
    </lineage>
</organism>
<dbReference type="Proteomes" id="UP000799640">
    <property type="component" value="Unassembled WGS sequence"/>
</dbReference>
<protein>
    <submittedName>
        <fullName evidence="8">FAD/NAD(P)-binding domain-containing protein</fullName>
    </submittedName>
</protein>
<keyword evidence="5" id="KW-0503">Monooxygenase</keyword>
<dbReference type="InterPro" id="IPR002938">
    <property type="entry name" value="FAD-bd"/>
</dbReference>
<dbReference type="AlphaFoldDB" id="A0A6G1HWZ4"/>
<evidence type="ECO:0000256" key="5">
    <source>
        <dbReference type="ARBA" id="ARBA00023033"/>
    </source>
</evidence>
<dbReference type="OrthoDB" id="47494at2759"/>
<evidence type="ECO:0000313" key="8">
    <source>
        <dbReference type="EMBL" id="KAF2400540.1"/>
    </source>
</evidence>
<dbReference type="PANTHER" id="PTHR47178">
    <property type="entry name" value="MONOOXYGENASE, FAD-BINDING"/>
    <property type="match status" value="1"/>
</dbReference>
<dbReference type="Pfam" id="PF01494">
    <property type="entry name" value="FAD_binding_3"/>
    <property type="match status" value="1"/>
</dbReference>
<evidence type="ECO:0000256" key="4">
    <source>
        <dbReference type="ARBA" id="ARBA00023002"/>
    </source>
</evidence>
<reference evidence="8" key="1">
    <citation type="journal article" date="2020" name="Stud. Mycol.">
        <title>101 Dothideomycetes genomes: a test case for predicting lifestyles and emergence of pathogens.</title>
        <authorList>
            <person name="Haridas S."/>
            <person name="Albert R."/>
            <person name="Binder M."/>
            <person name="Bloem J."/>
            <person name="Labutti K."/>
            <person name="Salamov A."/>
            <person name="Andreopoulos B."/>
            <person name="Baker S."/>
            <person name="Barry K."/>
            <person name="Bills G."/>
            <person name="Bluhm B."/>
            <person name="Cannon C."/>
            <person name="Castanera R."/>
            <person name="Culley D."/>
            <person name="Daum C."/>
            <person name="Ezra D."/>
            <person name="Gonzalez J."/>
            <person name="Henrissat B."/>
            <person name="Kuo A."/>
            <person name="Liang C."/>
            <person name="Lipzen A."/>
            <person name="Lutzoni F."/>
            <person name="Magnuson J."/>
            <person name="Mondo S."/>
            <person name="Nolan M."/>
            <person name="Ohm R."/>
            <person name="Pangilinan J."/>
            <person name="Park H.-J."/>
            <person name="Ramirez L."/>
            <person name="Alfaro M."/>
            <person name="Sun H."/>
            <person name="Tritt A."/>
            <person name="Yoshinaga Y."/>
            <person name="Zwiers L.-H."/>
            <person name="Turgeon B."/>
            <person name="Goodwin S."/>
            <person name="Spatafora J."/>
            <person name="Crous P."/>
            <person name="Grigoriev I."/>
        </authorList>
    </citation>
    <scope>NUCLEOTIDE SEQUENCE</scope>
    <source>
        <strain evidence="8">CBS 262.69</strain>
    </source>
</reference>
<dbReference type="Pfam" id="PF13450">
    <property type="entry name" value="NAD_binding_8"/>
    <property type="match status" value="1"/>
</dbReference>